<dbReference type="PANTHER" id="PTHR24113">
    <property type="entry name" value="RAN GTPASE-ACTIVATING PROTEIN 1"/>
    <property type="match status" value="1"/>
</dbReference>
<keyword evidence="1" id="KW-0343">GTPase activation</keyword>
<evidence type="ECO:0000313" key="6">
    <source>
        <dbReference type="WBParaSite" id="ACOC_0000025801-mRNA-1"/>
    </source>
</evidence>
<keyword evidence="2" id="KW-0433">Leucine-rich repeat</keyword>
<dbReference type="Proteomes" id="UP000267027">
    <property type="component" value="Unassembled WGS sequence"/>
</dbReference>
<dbReference type="WBParaSite" id="ACOC_0000025801-mRNA-1">
    <property type="protein sequence ID" value="ACOC_0000025801-mRNA-1"/>
    <property type="gene ID" value="ACOC_0000025801"/>
</dbReference>
<evidence type="ECO:0000313" key="5">
    <source>
        <dbReference type="Proteomes" id="UP000267027"/>
    </source>
</evidence>
<dbReference type="GO" id="GO:0005829">
    <property type="term" value="C:cytosol"/>
    <property type="evidence" value="ECO:0007669"/>
    <property type="project" value="TreeGrafter"/>
</dbReference>
<keyword evidence="3" id="KW-0677">Repeat</keyword>
<reference evidence="4 5" key="2">
    <citation type="submission" date="2018-11" db="EMBL/GenBank/DDBJ databases">
        <authorList>
            <consortium name="Pathogen Informatics"/>
        </authorList>
    </citation>
    <scope>NUCLEOTIDE SEQUENCE [LARGE SCALE GENOMIC DNA]</scope>
    <source>
        <strain evidence="4 5">Costa Rica</strain>
    </source>
</reference>
<dbReference type="GO" id="GO:0031267">
    <property type="term" value="F:small GTPase binding"/>
    <property type="evidence" value="ECO:0007669"/>
    <property type="project" value="TreeGrafter"/>
</dbReference>
<sequence length="381" mass="41530">MTINFIDFGSLDLYEKEQVVAGDTEISNLLKSLGCIKFEKEPKSSTDGVVSFLDQQLKLNTVQDVYPVVRRIEQQECMRVLELRGNTLGIESGKRIAQAIERHPELQRCLWSDLFTGRLKNEIPPILKSLCTAMISANCHITELDLSDNAFGPIGVEGIREFLISPAAFSLEVLKLNNNGLGSGGKVIAECLSECHSRSIKVGRPLQLKTFIAGRNRLEVQGAKAFAATFTKIGTLEELVMPQNGITVDGIEALAMCFTSNSNLRIVNLNDNTATERGSDAIAKALPSMSKLEVLNLGDCLCRDQGCHSIVDSLSPTIHKSLKEVDLSGSELSGAAAMQIIEKWRKFNTTTHLNVSSNNFGQAFNLVREMAAANVAVGVSE</sequence>
<accession>A0A0R3P9W9</accession>
<dbReference type="STRING" id="334426.A0A0R3P9W9"/>
<dbReference type="SMART" id="SM00368">
    <property type="entry name" value="LRR_RI"/>
    <property type="match status" value="6"/>
</dbReference>
<dbReference type="GO" id="GO:0005096">
    <property type="term" value="F:GTPase activator activity"/>
    <property type="evidence" value="ECO:0007669"/>
    <property type="project" value="UniProtKB-KW"/>
</dbReference>
<proteinExistence type="predicted"/>
<dbReference type="InterPro" id="IPR027038">
    <property type="entry name" value="RanGap"/>
</dbReference>
<dbReference type="GO" id="GO:0005634">
    <property type="term" value="C:nucleus"/>
    <property type="evidence" value="ECO:0007669"/>
    <property type="project" value="TreeGrafter"/>
</dbReference>
<evidence type="ECO:0000313" key="4">
    <source>
        <dbReference type="EMBL" id="VDM51844.1"/>
    </source>
</evidence>
<dbReference type="OrthoDB" id="184583at2759"/>
<dbReference type="InterPro" id="IPR001611">
    <property type="entry name" value="Leu-rich_rpt"/>
</dbReference>
<keyword evidence="5" id="KW-1185">Reference proteome</keyword>
<dbReference type="Gene3D" id="3.80.10.10">
    <property type="entry name" value="Ribonuclease Inhibitor"/>
    <property type="match status" value="1"/>
</dbReference>
<protein>
    <submittedName>
        <fullName evidence="6">Ran gtpase-activating protein</fullName>
    </submittedName>
</protein>
<dbReference type="GO" id="GO:0006913">
    <property type="term" value="P:nucleocytoplasmic transport"/>
    <property type="evidence" value="ECO:0007669"/>
    <property type="project" value="TreeGrafter"/>
</dbReference>
<evidence type="ECO:0000256" key="3">
    <source>
        <dbReference type="ARBA" id="ARBA00022737"/>
    </source>
</evidence>
<dbReference type="EMBL" id="UYYA01000022">
    <property type="protein sequence ID" value="VDM51844.1"/>
    <property type="molecule type" value="Genomic_DNA"/>
</dbReference>
<dbReference type="GO" id="GO:0048471">
    <property type="term" value="C:perinuclear region of cytoplasm"/>
    <property type="evidence" value="ECO:0007669"/>
    <property type="project" value="TreeGrafter"/>
</dbReference>
<dbReference type="SUPFAM" id="SSF52047">
    <property type="entry name" value="RNI-like"/>
    <property type="match status" value="1"/>
</dbReference>
<evidence type="ECO:0000256" key="1">
    <source>
        <dbReference type="ARBA" id="ARBA00022468"/>
    </source>
</evidence>
<name>A0A0R3P9W9_ANGCS</name>
<dbReference type="InterPro" id="IPR032675">
    <property type="entry name" value="LRR_dom_sf"/>
</dbReference>
<dbReference type="PANTHER" id="PTHR24113:SF12">
    <property type="entry name" value="RAN GTPASE-ACTIVATING PROTEIN 1"/>
    <property type="match status" value="1"/>
</dbReference>
<dbReference type="OMA" id="RRVEMMA"/>
<gene>
    <name evidence="4" type="ORF">ACOC_LOCUS259</name>
</gene>
<dbReference type="AlphaFoldDB" id="A0A0R3P9W9"/>
<dbReference type="CDD" id="cd00116">
    <property type="entry name" value="LRR_RI"/>
    <property type="match status" value="1"/>
</dbReference>
<dbReference type="Pfam" id="PF13516">
    <property type="entry name" value="LRR_6"/>
    <property type="match status" value="1"/>
</dbReference>
<reference evidence="6" key="1">
    <citation type="submission" date="2017-02" db="UniProtKB">
        <authorList>
            <consortium name="WormBaseParasite"/>
        </authorList>
    </citation>
    <scope>IDENTIFICATION</scope>
</reference>
<organism evidence="6">
    <name type="scientific">Angiostrongylus costaricensis</name>
    <name type="common">Nematode worm</name>
    <dbReference type="NCBI Taxonomy" id="334426"/>
    <lineage>
        <taxon>Eukaryota</taxon>
        <taxon>Metazoa</taxon>
        <taxon>Ecdysozoa</taxon>
        <taxon>Nematoda</taxon>
        <taxon>Chromadorea</taxon>
        <taxon>Rhabditida</taxon>
        <taxon>Rhabditina</taxon>
        <taxon>Rhabditomorpha</taxon>
        <taxon>Strongyloidea</taxon>
        <taxon>Metastrongylidae</taxon>
        <taxon>Angiostrongylus</taxon>
    </lineage>
</organism>
<evidence type="ECO:0000256" key="2">
    <source>
        <dbReference type="ARBA" id="ARBA00022614"/>
    </source>
</evidence>